<gene>
    <name evidence="1" type="ORF">GA0061100_1195</name>
</gene>
<evidence type="ECO:0000313" key="1">
    <source>
        <dbReference type="EMBL" id="SCB39255.1"/>
    </source>
</evidence>
<dbReference type="OrthoDB" id="8375582at2"/>
<organism evidence="1 2">
    <name type="scientific">Rhizobium hainanense</name>
    <dbReference type="NCBI Taxonomy" id="52131"/>
    <lineage>
        <taxon>Bacteria</taxon>
        <taxon>Pseudomonadati</taxon>
        <taxon>Pseudomonadota</taxon>
        <taxon>Alphaproteobacteria</taxon>
        <taxon>Hyphomicrobiales</taxon>
        <taxon>Rhizobiaceae</taxon>
        <taxon>Rhizobium/Agrobacterium group</taxon>
        <taxon>Rhizobium</taxon>
    </lineage>
</organism>
<reference evidence="2" key="1">
    <citation type="submission" date="2016-08" db="EMBL/GenBank/DDBJ databases">
        <authorList>
            <person name="Varghese N."/>
            <person name="Submissions Spin"/>
        </authorList>
    </citation>
    <scope>NUCLEOTIDE SEQUENCE [LARGE SCALE GENOMIC DNA]</scope>
    <source>
        <strain evidence="2">CCBAU 57015</strain>
    </source>
</reference>
<accession>A0A1C3WH57</accession>
<keyword evidence="2" id="KW-1185">Reference proteome</keyword>
<dbReference type="EMBL" id="FMAC01000019">
    <property type="protein sequence ID" value="SCB39255.1"/>
    <property type="molecule type" value="Genomic_DNA"/>
</dbReference>
<dbReference type="Proteomes" id="UP000186228">
    <property type="component" value="Unassembled WGS sequence"/>
</dbReference>
<protein>
    <submittedName>
        <fullName evidence="1">Uncharacterized protein</fullName>
    </submittedName>
</protein>
<dbReference type="AlphaFoldDB" id="A0A1C3WH57"/>
<name>A0A1C3WH57_9HYPH</name>
<dbReference type="RefSeq" id="WP_075856901.1">
    <property type="nucleotide sequence ID" value="NZ_FMAC01000019.1"/>
</dbReference>
<evidence type="ECO:0000313" key="2">
    <source>
        <dbReference type="Proteomes" id="UP000186228"/>
    </source>
</evidence>
<sequence>MNDDFRLKLIKIRGEKIAHRNELLAMKMQDATTKGASQDIDLDGMIAREQLAIDSLDDTIARLS</sequence>
<proteinExistence type="predicted"/>